<sequence>MKKNLFLGVITLAYGMSASAFATDTATLNINGRVTEPTCSADVVNNEVQQRCGNAISFSNVRAGVSNPTKGAVTEIVTITGDATRQIVMTRYD</sequence>
<name>A0A1R0FQD5_CITBR</name>
<proteinExistence type="predicted"/>
<reference evidence="2" key="3">
    <citation type="submission" date="2022-07" db="EMBL/GenBank/DDBJ databases">
        <title>Complete genome sequence of carbapenem-resistant Citrobacter spp. in Japan.</title>
        <authorList>
            <person name="Maehana S."/>
            <person name="Suzuki M."/>
            <person name="Kitasato H."/>
        </authorList>
    </citation>
    <scope>NUCLEOTIDE SEQUENCE</scope>
    <source>
        <strain evidence="2">KAM621</strain>
    </source>
</reference>
<gene>
    <name evidence="3" type="ORF">BWD41_23585</name>
    <name evidence="4" type="ORF">BZK42_06000</name>
    <name evidence="2" type="ORF">KAM621c_16600</name>
</gene>
<organism evidence="4 6">
    <name type="scientific">Citrobacter braakii</name>
    <dbReference type="NCBI Taxonomy" id="57706"/>
    <lineage>
        <taxon>Bacteria</taxon>
        <taxon>Pseudomonadati</taxon>
        <taxon>Pseudomonadota</taxon>
        <taxon>Gammaproteobacteria</taxon>
        <taxon>Enterobacterales</taxon>
        <taxon>Enterobacteriaceae</taxon>
        <taxon>Citrobacter</taxon>
        <taxon>Citrobacter freundii complex</taxon>
    </lineage>
</organism>
<dbReference type="EMBL" id="AP026382">
    <property type="protein sequence ID" value="BDN96555.1"/>
    <property type="molecule type" value="Genomic_DNA"/>
</dbReference>
<evidence type="ECO:0000313" key="4">
    <source>
        <dbReference type="EMBL" id="OQM43313.1"/>
    </source>
</evidence>
<dbReference type="InterPro" id="IPR020386">
    <property type="entry name" value="Uncharacterised_YehE"/>
</dbReference>
<dbReference type="EMBL" id="MTCP01000017">
    <property type="protein sequence ID" value="OLY66889.1"/>
    <property type="molecule type" value="Genomic_DNA"/>
</dbReference>
<feature type="chain" id="PRO_5015068715" evidence="1">
    <location>
        <begin position="23"/>
        <end position="93"/>
    </location>
</feature>
<dbReference type="RefSeq" id="WP_016153685.1">
    <property type="nucleotide sequence ID" value="NZ_AP026382.1"/>
</dbReference>
<evidence type="ECO:0000313" key="5">
    <source>
        <dbReference type="Proteomes" id="UP000185597"/>
    </source>
</evidence>
<reference evidence="3 5" key="1">
    <citation type="submission" date="2017-01" db="EMBL/GenBank/DDBJ databases">
        <title>First report of the plasmid-mediated mcr-1 gene in Citrobacter freudii.</title>
        <authorList>
            <person name="Liu J."/>
            <person name="Yang Y."/>
            <person name="Li Y."/>
            <person name="Liu D."/>
            <person name="Tuo H."/>
            <person name="Davis M."/>
            <person name="Zhang A."/>
        </authorList>
    </citation>
    <scope>NUCLEOTIDE SEQUENCE [LARGE SCALE GENOMIC DNA]</scope>
    <source>
        <strain evidence="3 5">SCC4</strain>
    </source>
</reference>
<protein>
    <submittedName>
        <fullName evidence="2">Outer membrane protein</fullName>
    </submittedName>
</protein>
<reference evidence="4 6" key="2">
    <citation type="submission" date="2017-03" db="EMBL/GenBank/DDBJ databases">
        <authorList>
            <person name="Afonso C.L."/>
            <person name="Miller P.J."/>
            <person name="Scott M.A."/>
            <person name="Spackman E."/>
            <person name="Goraichik I."/>
            <person name="Dimitrov K.M."/>
            <person name="Suarez D.L."/>
            <person name="Swayne D.E."/>
        </authorList>
    </citation>
    <scope>NUCLEOTIDE SEQUENCE [LARGE SCALE GENOMIC DNA]</scope>
    <source>
        <strain evidence="4 6">ATCC 51113</strain>
    </source>
</reference>
<keyword evidence="1" id="KW-0732">Signal</keyword>
<feature type="signal peptide" evidence="1">
    <location>
        <begin position="1"/>
        <end position="22"/>
    </location>
</feature>
<evidence type="ECO:0000313" key="6">
    <source>
        <dbReference type="Proteomes" id="UP000192573"/>
    </source>
</evidence>
<dbReference type="OrthoDB" id="6571991at2"/>
<evidence type="ECO:0000313" key="3">
    <source>
        <dbReference type="EMBL" id="OLY66889.1"/>
    </source>
</evidence>
<dbReference type="Proteomes" id="UP000192573">
    <property type="component" value="Unassembled WGS sequence"/>
</dbReference>
<accession>A0A1R0FQD5</accession>
<evidence type="ECO:0000256" key="1">
    <source>
        <dbReference type="SAM" id="SignalP"/>
    </source>
</evidence>
<evidence type="ECO:0000313" key="2">
    <source>
        <dbReference type="EMBL" id="BDN96555.1"/>
    </source>
</evidence>
<dbReference type="Proteomes" id="UP000185597">
    <property type="component" value="Unassembled WGS sequence"/>
</dbReference>
<dbReference type="Pfam" id="PF10836">
    <property type="entry name" value="DUF2574"/>
    <property type="match status" value="1"/>
</dbReference>
<dbReference type="Proteomes" id="UP001058317">
    <property type="component" value="Chromosome"/>
</dbReference>
<dbReference type="AlphaFoldDB" id="A0A1R0FQD5"/>
<dbReference type="EMBL" id="NAEW01000002">
    <property type="protein sequence ID" value="OQM43313.1"/>
    <property type="molecule type" value="Genomic_DNA"/>
</dbReference>